<dbReference type="Proteomes" id="UP000271974">
    <property type="component" value="Unassembled WGS sequence"/>
</dbReference>
<dbReference type="SUPFAM" id="SSF144232">
    <property type="entry name" value="HIT/MYND zinc finger-like"/>
    <property type="match status" value="1"/>
</dbReference>
<gene>
    <name evidence="6" type="ORF">EGW08_013151</name>
</gene>
<keyword evidence="2 4" id="KW-0863">Zinc-finger</keyword>
<evidence type="ECO:0000256" key="2">
    <source>
        <dbReference type="ARBA" id="ARBA00022771"/>
    </source>
</evidence>
<sequence length="343" mass="39643">MMKGSVKKIVKKEVLMHKETVNSHLRFHFDSSLDLDLESNQSASAPRSKSEKQTMPTDFVKPPFALPEHVEDHQRINRILRYSLRQQKEDEISDNAAIVTFLISRCLTAASIPHRVVCGYRRVYPDDCSNNNPMPFPVSPHVWLVIKDHIIDNTYIKIMPEWMCNYLHDHISDCYDETDNEFNGASKLQDEVPSICIPRGFMKKKIQFCLRRPDMALALGHNNEHFYNFFFSMIRHIYETYGATVKGIDPTTRLICWRCESYPETGKGLYSDALAHSGQDCLDVELKSVPSSSSTTWRFLQCSRCMVANYCSVECQSQDWWEIHEYLCLSRGSVFLPPISNSH</sequence>
<dbReference type="OrthoDB" id="1028014at2759"/>
<proteinExistence type="predicted"/>
<evidence type="ECO:0000313" key="6">
    <source>
        <dbReference type="EMBL" id="RUS79098.1"/>
    </source>
</evidence>
<dbReference type="AlphaFoldDB" id="A0A3S0ZZP8"/>
<dbReference type="Gene3D" id="6.10.140.2220">
    <property type="match status" value="1"/>
</dbReference>
<dbReference type="STRING" id="188477.A0A3S0ZZP8"/>
<reference evidence="6 7" key="1">
    <citation type="submission" date="2019-01" db="EMBL/GenBank/DDBJ databases">
        <title>A draft genome assembly of the solar-powered sea slug Elysia chlorotica.</title>
        <authorList>
            <person name="Cai H."/>
            <person name="Li Q."/>
            <person name="Fang X."/>
            <person name="Li J."/>
            <person name="Curtis N.E."/>
            <person name="Altenburger A."/>
            <person name="Shibata T."/>
            <person name="Feng M."/>
            <person name="Maeda T."/>
            <person name="Schwartz J.A."/>
            <person name="Shigenobu S."/>
            <person name="Lundholm N."/>
            <person name="Nishiyama T."/>
            <person name="Yang H."/>
            <person name="Hasebe M."/>
            <person name="Li S."/>
            <person name="Pierce S.K."/>
            <person name="Wang J."/>
        </authorList>
    </citation>
    <scope>NUCLEOTIDE SEQUENCE [LARGE SCALE GENOMIC DNA]</scope>
    <source>
        <strain evidence="6">EC2010</strain>
        <tissue evidence="6">Whole organism of an adult</tissue>
    </source>
</reference>
<keyword evidence="3" id="KW-0862">Zinc</keyword>
<name>A0A3S0ZZP8_ELYCH</name>
<dbReference type="GO" id="GO:0008270">
    <property type="term" value="F:zinc ion binding"/>
    <property type="evidence" value="ECO:0007669"/>
    <property type="project" value="UniProtKB-KW"/>
</dbReference>
<evidence type="ECO:0000256" key="1">
    <source>
        <dbReference type="ARBA" id="ARBA00022723"/>
    </source>
</evidence>
<dbReference type="EMBL" id="RQTK01000471">
    <property type="protein sequence ID" value="RUS79098.1"/>
    <property type="molecule type" value="Genomic_DNA"/>
</dbReference>
<accession>A0A3S0ZZP8</accession>
<feature type="domain" description="MYND-type" evidence="5">
    <location>
        <begin position="256"/>
        <end position="328"/>
    </location>
</feature>
<protein>
    <recommendedName>
        <fullName evidence="5">MYND-type domain-containing protein</fullName>
    </recommendedName>
</protein>
<evidence type="ECO:0000313" key="7">
    <source>
        <dbReference type="Proteomes" id="UP000271974"/>
    </source>
</evidence>
<evidence type="ECO:0000256" key="3">
    <source>
        <dbReference type="ARBA" id="ARBA00022833"/>
    </source>
</evidence>
<organism evidence="6 7">
    <name type="scientific">Elysia chlorotica</name>
    <name type="common">Eastern emerald elysia</name>
    <name type="synonym">Sea slug</name>
    <dbReference type="NCBI Taxonomy" id="188477"/>
    <lineage>
        <taxon>Eukaryota</taxon>
        <taxon>Metazoa</taxon>
        <taxon>Spiralia</taxon>
        <taxon>Lophotrochozoa</taxon>
        <taxon>Mollusca</taxon>
        <taxon>Gastropoda</taxon>
        <taxon>Heterobranchia</taxon>
        <taxon>Euthyneura</taxon>
        <taxon>Panpulmonata</taxon>
        <taxon>Sacoglossa</taxon>
        <taxon>Placobranchoidea</taxon>
        <taxon>Plakobranchidae</taxon>
        <taxon>Elysia</taxon>
    </lineage>
</organism>
<keyword evidence="7" id="KW-1185">Reference proteome</keyword>
<dbReference type="PROSITE" id="PS50865">
    <property type="entry name" value="ZF_MYND_2"/>
    <property type="match status" value="1"/>
</dbReference>
<dbReference type="InterPro" id="IPR002893">
    <property type="entry name" value="Znf_MYND"/>
</dbReference>
<keyword evidence="1" id="KW-0479">Metal-binding</keyword>
<comment type="caution">
    <text evidence="6">The sequence shown here is derived from an EMBL/GenBank/DDBJ whole genome shotgun (WGS) entry which is preliminary data.</text>
</comment>
<dbReference type="Pfam" id="PF01753">
    <property type="entry name" value="zf-MYND"/>
    <property type="match status" value="1"/>
</dbReference>
<evidence type="ECO:0000259" key="5">
    <source>
        <dbReference type="PROSITE" id="PS50865"/>
    </source>
</evidence>
<evidence type="ECO:0000256" key="4">
    <source>
        <dbReference type="PROSITE-ProRule" id="PRU00134"/>
    </source>
</evidence>